<evidence type="ECO:0000313" key="2">
    <source>
        <dbReference type="Proteomes" id="UP001491310"/>
    </source>
</evidence>
<dbReference type="InterPro" id="IPR053325">
    <property type="entry name" value="H3-Acetyl_Activator"/>
</dbReference>
<sequence>MEPALEAGIDTINDAFVTARDEIEYAKEEAETVYFNEAHETAKKAVSDTLQQFKALLDRLDESERSKLQRSMGLKMEQLKAELEVLDGLHA</sequence>
<evidence type="ECO:0000313" key="1">
    <source>
        <dbReference type="EMBL" id="KAK9909688.1"/>
    </source>
</evidence>
<protein>
    <submittedName>
        <fullName evidence="1">Uncharacterized protein</fullName>
    </submittedName>
</protein>
<dbReference type="PANTHER" id="PTHR35706:SF1">
    <property type="entry name" value="EMBRYOGENESIS-LIKE PROTEIN"/>
    <property type="match status" value="1"/>
</dbReference>
<accession>A0ABR2YS49</accession>
<organism evidence="1 2">
    <name type="scientific">Coccomyxa subellipsoidea</name>
    <dbReference type="NCBI Taxonomy" id="248742"/>
    <lineage>
        <taxon>Eukaryota</taxon>
        <taxon>Viridiplantae</taxon>
        <taxon>Chlorophyta</taxon>
        <taxon>core chlorophytes</taxon>
        <taxon>Trebouxiophyceae</taxon>
        <taxon>Trebouxiophyceae incertae sedis</taxon>
        <taxon>Coccomyxaceae</taxon>
        <taxon>Coccomyxa</taxon>
    </lineage>
</organism>
<dbReference type="PANTHER" id="PTHR35706">
    <property type="entry name" value="F14O23.11 PROTEIN"/>
    <property type="match status" value="1"/>
</dbReference>
<dbReference type="EMBL" id="JALJOT010000006">
    <property type="protein sequence ID" value="KAK9909688.1"/>
    <property type="molecule type" value="Genomic_DNA"/>
</dbReference>
<proteinExistence type="predicted"/>
<dbReference type="Proteomes" id="UP001491310">
    <property type="component" value="Unassembled WGS sequence"/>
</dbReference>
<comment type="caution">
    <text evidence="1">The sequence shown here is derived from an EMBL/GenBank/DDBJ whole genome shotgun (WGS) entry which is preliminary data.</text>
</comment>
<gene>
    <name evidence="1" type="ORF">WJX75_006101</name>
</gene>
<keyword evidence="2" id="KW-1185">Reference proteome</keyword>
<name>A0ABR2YS49_9CHLO</name>
<reference evidence="1 2" key="1">
    <citation type="journal article" date="2024" name="Nat. Commun.">
        <title>Phylogenomics reveals the evolutionary origins of lichenization in chlorophyte algae.</title>
        <authorList>
            <person name="Puginier C."/>
            <person name="Libourel C."/>
            <person name="Otte J."/>
            <person name="Skaloud P."/>
            <person name="Haon M."/>
            <person name="Grisel S."/>
            <person name="Petersen M."/>
            <person name="Berrin J.G."/>
            <person name="Delaux P.M."/>
            <person name="Dal Grande F."/>
            <person name="Keller J."/>
        </authorList>
    </citation>
    <scope>NUCLEOTIDE SEQUENCE [LARGE SCALE GENOMIC DNA]</scope>
    <source>
        <strain evidence="1 2">SAG 216-7</strain>
    </source>
</reference>